<keyword evidence="1" id="KW-0472">Membrane</keyword>
<keyword evidence="1" id="KW-0812">Transmembrane</keyword>
<dbReference type="EMBL" id="CP002521">
    <property type="protein sequence ID" value="ADX48285.1"/>
    <property type="molecule type" value="Genomic_DNA"/>
</dbReference>
<dbReference type="Proteomes" id="UP000002482">
    <property type="component" value="Chromosome"/>
</dbReference>
<accession>F0Q8H2</accession>
<evidence type="ECO:0000256" key="1">
    <source>
        <dbReference type="SAM" id="Phobius"/>
    </source>
</evidence>
<dbReference type="AlphaFoldDB" id="F0Q8H2"/>
<dbReference type="HOGENOM" id="CLU_1207696_0_0_4"/>
<dbReference type="KEGG" id="aaa:Acav_4402"/>
<keyword evidence="1" id="KW-1133">Transmembrane helix</keyword>
<protein>
    <submittedName>
        <fullName evidence="2">Uncharacterized protein</fullName>
    </submittedName>
</protein>
<dbReference type="GeneID" id="34238241"/>
<dbReference type="OrthoDB" id="8810992at2"/>
<proteinExistence type="predicted"/>
<dbReference type="RefSeq" id="WP_013596752.1">
    <property type="nucleotide sequence ID" value="NC_015138.1"/>
</dbReference>
<keyword evidence="3" id="KW-1185">Reference proteome</keyword>
<feature type="transmembrane region" description="Helical" evidence="1">
    <location>
        <begin position="147"/>
        <end position="167"/>
    </location>
</feature>
<evidence type="ECO:0000313" key="3">
    <source>
        <dbReference type="Proteomes" id="UP000002482"/>
    </source>
</evidence>
<reference evidence="2" key="1">
    <citation type="submission" date="2011-02" db="EMBL/GenBank/DDBJ databases">
        <title>Complete sequence of Acidovorax avenae subsp. avenae ATCC 19860.</title>
        <authorList>
            <consortium name="US DOE Joint Genome Institute"/>
            <person name="Lucas S."/>
            <person name="Copeland A."/>
            <person name="Lapidus A."/>
            <person name="Cheng J.-F."/>
            <person name="Goodwin L."/>
            <person name="Pitluck S."/>
            <person name="Chertkov O."/>
            <person name="Held B."/>
            <person name="Detter J.C."/>
            <person name="Han C."/>
            <person name="Tapia R."/>
            <person name="Land M."/>
            <person name="Hauser L."/>
            <person name="Kyrpides N."/>
            <person name="Ivanova N."/>
            <person name="Ovchinnikova G."/>
            <person name="Pagani I."/>
            <person name="Gordon S."/>
            <person name="Woyke T."/>
        </authorList>
    </citation>
    <scope>NUCLEOTIDE SEQUENCE</scope>
    <source>
        <strain evidence="2">ATCC 19860</strain>
    </source>
</reference>
<organism evidence="2 3">
    <name type="scientific">Paracidovorax avenae (strain ATCC 19860 / DSM 7227 / CCUG 15838 / JCM 20985 / LMG 2117 / NCPPB 1011)</name>
    <name type="common">Acidovorax avenae</name>
    <dbReference type="NCBI Taxonomy" id="643561"/>
    <lineage>
        <taxon>Bacteria</taxon>
        <taxon>Pseudomonadati</taxon>
        <taxon>Pseudomonadota</taxon>
        <taxon>Betaproteobacteria</taxon>
        <taxon>Burkholderiales</taxon>
        <taxon>Comamonadaceae</taxon>
        <taxon>Paracidovorax</taxon>
    </lineage>
</organism>
<sequence length="229" mass="24650">MPRTEPAWRPLPEQVVVVAFPTAYRQAAGPGAGSPAGFFIVQAPAPDIALPRSDFGWLQLSAPEAISPGWSRVAYQAEDNTLGTRSVPVPVVVRQRSYAVDFLQQPGLLVQTEMVRVLNSPLNIDALMAVMFIASLIRKIPIPPIRLLVTVLALLALVALGMAVSLLRHAFAGVPEPRPLSTDTNGVPIEVFPGLSVSRGLPLAQVPAEDQTIALQTVKEIYWLLRQAA</sequence>
<evidence type="ECO:0000313" key="2">
    <source>
        <dbReference type="EMBL" id="ADX48285.1"/>
    </source>
</evidence>
<name>F0Q8H2_PARA1</name>
<gene>
    <name evidence="2" type="ordered locus">Acav_4402</name>
</gene>